<evidence type="ECO:0000313" key="14">
    <source>
        <dbReference type="EMBL" id="OBX79860.1"/>
    </source>
</evidence>
<feature type="transmembrane region" description="Helical" evidence="11">
    <location>
        <begin position="149"/>
        <end position="169"/>
    </location>
</feature>
<proteinExistence type="inferred from homology"/>
<dbReference type="PROSITE" id="PS50928">
    <property type="entry name" value="ABC_TM1"/>
    <property type="match status" value="1"/>
</dbReference>
<reference evidence="15 18" key="3">
    <citation type="submission" date="2018-06" db="EMBL/GenBank/DDBJ databases">
        <authorList>
            <consortium name="Pathogen Informatics"/>
            <person name="Doyle S."/>
        </authorList>
    </citation>
    <scope>NUCLEOTIDE SEQUENCE [LARGE SCALE GENOMIC DNA]</scope>
    <source>
        <strain evidence="15 18">NCTC11091</strain>
    </source>
</reference>
<comment type="subcellular location">
    <subcellularLocation>
        <location evidence="1">Cell inner membrane</location>
        <topology evidence="1">Multi-pass membrane protein</topology>
    </subcellularLocation>
    <subcellularLocation>
        <location evidence="11">Cell membrane</location>
        <topology evidence="11">Multi-pass membrane protein</topology>
    </subcellularLocation>
</comment>
<keyword evidence="3 11" id="KW-0813">Transport</keyword>
<dbReference type="InterPro" id="IPR043429">
    <property type="entry name" value="ArtM/GltK/GlnP/TcyL/YhdX-like"/>
</dbReference>
<feature type="transmembrane region" description="Helical" evidence="11">
    <location>
        <begin position="99"/>
        <end position="119"/>
    </location>
</feature>
<dbReference type="Proteomes" id="UP000255193">
    <property type="component" value="Unassembled WGS sequence"/>
</dbReference>
<dbReference type="Gene3D" id="1.10.3720.10">
    <property type="entry name" value="MetI-like"/>
    <property type="match status" value="1"/>
</dbReference>
<evidence type="ECO:0000313" key="16">
    <source>
        <dbReference type="Proteomes" id="UP000092508"/>
    </source>
</evidence>
<keyword evidence="9 11" id="KW-0472">Membrane</keyword>
<evidence type="ECO:0000313" key="13">
    <source>
        <dbReference type="EMBL" id="OBX79583.1"/>
    </source>
</evidence>
<evidence type="ECO:0000259" key="12">
    <source>
        <dbReference type="PROSITE" id="PS50928"/>
    </source>
</evidence>
<accession>A0A1B8QDZ5</accession>
<evidence type="ECO:0000256" key="9">
    <source>
        <dbReference type="ARBA" id="ARBA00023136"/>
    </source>
</evidence>
<dbReference type="Pfam" id="PF00528">
    <property type="entry name" value="BPD_transp_1"/>
    <property type="match status" value="1"/>
</dbReference>
<gene>
    <name evidence="15" type="primary">artM</name>
    <name evidence="13" type="ORF">A9306_08615</name>
    <name evidence="14" type="ORF">A9308_04315</name>
    <name evidence="15" type="ORF">NCTC11091_01773</name>
</gene>
<dbReference type="SUPFAM" id="SSF161098">
    <property type="entry name" value="MetI-like"/>
    <property type="match status" value="1"/>
</dbReference>
<dbReference type="STRING" id="34059.A9308_04315"/>
<dbReference type="PANTHER" id="PTHR30614:SF10">
    <property type="entry name" value="ARGININE ABC TRANSPORTER PERMEASE PROTEIN ARTM"/>
    <property type="match status" value="1"/>
</dbReference>
<dbReference type="PANTHER" id="PTHR30614">
    <property type="entry name" value="MEMBRANE COMPONENT OF AMINO ACID ABC TRANSPORTER"/>
    <property type="match status" value="1"/>
</dbReference>
<keyword evidence="7" id="KW-0029">Amino-acid transport</keyword>
<dbReference type="OrthoDB" id="4404959at2"/>
<dbReference type="InterPro" id="IPR035906">
    <property type="entry name" value="MetI-like_sf"/>
</dbReference>
<dbReference type="GO" id="GO:0043190">
    <property type="term" value="C:ATP-binding cassette (ABC) transporter complex"/>
    <property type="evidence" value="ECO:0007669"/>
    <property type="project" value="InterPro"/>
</dbReference>
<dbReference type="NCBIfam" id="TIGR01726">
    <property type="entry name" value="HEQRo_perm_3TM"/>
    <property type="match status" value="1"/>
</dbReference>
<evidence type="ECO:0000256" key="5">
    <source>
        <dbReference type="ARBA" id="ARBA00022519"/>
    </source>
</evidence>
<dbReference type="CDD" id="cd06261">
    <property type="entry name" value="TM_PBP2"/>
    <property type="match status" value="1"/>
</dbReference>
<evidence type="ECO:0000313" key="15">
    <source>
        <dbReference type="EMBL" id="STY95963.1"/>
    </source>
</evidence>
<evidence type="ECO:0000256" key="4">
    <source>
        <dbReference type="ARBA" id="ARBA00022475"/>
    </source>
</evidence>
<evidence type="ECO:0000256" key="2">
    <source>
        <dbReference type="ARBA" id="ARBA00010072"/>
    </source>
</evidence>
<dbReference type="Proteomes" id="UP000092616">
    <property type="component" value="Unassembled WGS sequence"/>
</dbReference>
<feature type="transmembrane region" description="Helical" evidence="11">
    <location>
        <begin position="20"/>
        <end position="43"/>
    </location>
</feature>
<keyword evidence="6 11" id="KW-0812">Transmembrane</keyword>
<dbReference type="Proteomes" id="UP000092508">
    <property type="component" value="Unassembled WGS sequence"/>
</dbReference>
<evidence type="ECO:0000256" key="6">
    <source>
        <dbReference type="ARBA" id="ARBA00022692"/>
    </source>
</evidence>
<dbReference type="AlphaFoldDB" id="A0A1B8QDZ5"/>
<feature type="transmembrane region" description="Helical" evidence="11">
    <location>
        <begin position="200"/>
        <end position="222"/>
    </location>
</feature>
<dbReference type="InterPro" id="IPR000515">
    <property type="entry name" value="MetI-like"/>
</dbReference>
<dbReference type="GO" id="GO:0022857">
    <property type="term" value="F:transmembrane transporter activity"/>
    <property type="evidence" value="ECO:0007669"/>
    <property type="project" value="InterPro"/>
</dbReference>
<evidence type="ECO:0000256" key="10">
    <source>
        <dbReference type="ARBA" id="ARBA00040319"/>
    </source>
</evidence>
<dbReference type="EMBL" id="LZMZ01000009">
    <property type="protein sequence ID" value="OBX79860.1"/>
    <property type="molecule type" value="Genomic_DNA"/>
</dbReference>
<feature type="transmembrane region" description="Helical" evidence="11">
    <location>
        <begin position="55"/>
        <end position="79"/>
    </location>
</feature>
<name>A0A1B8QDZ5_9GAMM</name>
<evidence type="ECO:0000256" key="1">
    <source>
        <dbReference type="ARBA" id="ARBA00004429"/>
    </source>
</evidence>
<keyword evidence="8 11" id="KW-1133">Transmembrane helix</keyword>
<dbReference type="InterPro" id="IPR010065">
    <property type="entry name" value="AA_ABC_transptr_permease_3TM"/>
</dbReference>
<sequence>MSWNWQVIWESLPALLNASLVTIGLVVISGLLGLVLAVPLALARLSKRPYVAALPFVYMFFFRGTPLLVQIFLIYYGIGPFIPDSMKQGWLWDEVLAKPYFWAIVAFTLNTAAYTAEIIRGAVKAIPKGENEAADALGMSYRQKLRRIILPRAFGIMLPAYSNEVIFMLKGSALASTISIMDLTGQAKTLIAKNYATLEMYFAAGVLYLILASVFIAIFRVIERRANRHLFSVPVSTTEVTA</sequence>
<evidence type="ECO:0000313" key="17">
    <source>
        <dbReference type="Proteomes" id="UP000092616"/>
    </source>
</evidence>
<evidence type="ECO:0000256" key="3">
    <source>
        <dbReference type="ARBA" id="ARBA00022448"/>
    </source>
</evidence>
<evidence type="ECO:0000256" key="11">
    <source>
        <dbReference type="RuleBase" id="RU363032"/>
    </source>
</evidence>
<evidence type="ECO:0000256" key="8">
    <source>
        <dbReference type="ARBA" id="ARBA00022989"/>
    </source>
</evidence>
<dbReference type="EMBL" id="LZNA01000041">
    <property type="protein sequence ID" value="OBX79583.1"/>
    <property type="molecule type" value="Genomic_DNA"/>
</dbReference>
<keyword evidence="17" id="KW-1185">Reference proteome</keyword>
<dbReference type="GO" id="GO:0006865">
    <property type="term" value="P:amino acid transport"/>
    <property type="evidence" value="ECO:0007669"/>
    <property type="project" value="UniProtKB-KW"/>
</dbReference>
<keyword evidence="5" id="KW-0997">Cell inner membrane</keyword>
<dbReference type="RefSeq" id="WP_067059039.1">
    <property type="nucleotide sequence ID" value="NZ_JAPDKM010000001.1"/>
</dbReference>
<keyword evidence="4" id="KW-1003">Cell membrane</keyword>
<organism evidence="14 16">
    <name type="scientific">Faucicola atlantae</name>
    <dbReference type="NCBI Taxonomy" id="34059"/>
    <lineage>
        <taxon>Bacteria</taxon>
        <taxon>Pseudomonadati</taxon>
        <taxon>Pseudomonadota</taxon>
        <taxon>Gammaproteobacteria</taxon>
        <taxon>Moraxellales</taxon>
        <taxon>Moraxellaceae</taxon>
        <taxon>Faucicola</taxon>
    </lineage>
</organism>
<evidence type="ECO:0000313" key="18">
    <source>
        <dbReference type="Proteomes" id="UP000255193"/>
    </source>
</evidence>
<protein>
    <recommendedName>
        <fullName evidence="10">Arginine ABC transporter permease protein ArtM</fullName>
    </recommendedName>
</protein>
<reference evidence="14 16" key="2">
    <citation type="submission" date="2016-06" db="EMBL/GenBank/DDBJ databases">
        <title>Draft genome of Moraxella atlantae CCUG 66109.</title>
        <authorList>
            <person name="Salva-Serra F."/>
            <person name="Engstrom-Jakobsson H."/>
            <person name="Thorell K."/>
            <person name="Gonzales-Siles L."/>
            <person name="Karlsson R."/>
            <person name="Boulund F."/>
            <person name="Engstrand L."/>
            <person name="Kristiansson E."/>
            <person name="Moore E."/>
        </authorList>
    </citation>
    <scope>NUCLEOTIDE SEQUENCE [LARGE SCALE GENOMIC DNA]</scope>
    <source>
        <strain evidence="14 16">CCUG 66109</strain>
    </source>
</reference>
<feature type="domain" description="ABC transmembrane type-1" evidence="12">
    <location>
        <begin position="19"/>
        <end position="219"/>
    </location>
</feature>
<dbReference type="EMBL" id="UGQA01000001">
    <property type="protein sequence ID" value="STY95963.1"/>
    <property type="molecule type" value="Genomic_DNA"/>
</dbReference>
<evidence type="ECO:0000256" key="7">
    <source>
        <dbReference type="ARBA" id="ARBA00022970"/>
    </source>
</evidence>
<reference evidence="13 17" key="1">
    <citation type="submission" date="2016-06" db="EMBL/GenBank/DDBJ databases">
        <title>Draft genome of Moraxella atlantae CCUG 59586.</title>
        <authorList>
            <person name="Salva-Serra F."/>
            <person name="Engstrom-Jakobsson H."/>
            <person name="Thorell K."/>
            <person name="Gonzales-Siles L."/>
            <person name="Karlsson R."/>
            <person name="Boulund F."/>
            <person name="Engstrand L."/>
            <person name="Kristiansson E."/>
            <person name="Moore E."/>
        </authorList>
    </citation>
    <scope>NUCLEOTIDE SEQUENCE [LARGE SCALE GENOMIC DNA]</scope>
    <source>
        <strain evidence="13 17">CCUG 59586</strain>
    </source>
</reference>
<comment type="similarity">
    <text evidence="2">Belongs to the binding-protein-dependent transport system permease family. HisMQ subfamily.</text>
</comment>